<dbReference type="Proteomes" id="UP000054408">
    <property type="component" value="Unassembled WGS sequence"/>
</dbReference>
<evidence type="ECO:0000313" key="3">
    <source>
        <dbReference type="Proteomes" id="UP000054408"/>
    </source>
</evidence>
<sequence>MAEVPGDDVAALLAEDGVDAVVYAMPFSDFLLLVLAVLAICVFLRNLARRCLGHDATAAAAADARRHSSSQSQPKPKQS</sequence>
<proteinExistence type="predicted"/>
<reference evidence="2 3" key="1">
    <citation type="submission" date="2010-05" db="EMBL/GenBank/DDBJ databases">
        <title>The Genome Sequence of Thecamonas trahens ATCC 50062.</title>
        <authorList>
            <consortium name="The Broad Institute Genome Sequencing Platform"/>
            <person name="Russ C."/>
            <person name="Cuomo C."/>
            <person name="Shea T."/>
            <person name="Young S.K."/>
            <person name="Zeng Q."/>
            <person name="Koehrsen M."/>
            <person name="Haas B."/>
            <person name="Borodovsky M."/>
            <person name="Guigo R."/>
            <person name="Alvarado L."/>
            <person name="Berlin A."/>
            <person name="Bochicchio J."/>
            <person name="Borenstein D."/>
            <person name="Chapman S."/>
            <person name="Chen Z."/>
            <person name="Freedman E."/>
            <person name="Gellesch M."/>
            <person name="Goldberg J."/>
            <person name="Griggs A."/>
            <person name="Gujja S."/>
            <person name="Heilman E."/>
            <person name="Heiman D."/>
            <person name="Hepburn T."/>
            <person name="Howarth C."/>
            <person name="Jen D."/>
            <person name="Larson L."/>
            <person name="Mehta T."/>
            <person name="Park D."/>
            <person name="Pearson M."/>
            <person name="Roberts A."/>
            <person name="Saif S."/>
            <person name="Shenoy N."/>
            <person name="Sisk P."/>
            <person name="Stolte C."/>
            <person name="Sykes S."/>
            <person name="Thomson T."/>
            <person name="Walk T."/>
            <person name="White J."/>
            <person name="Yandava C."/>
            <person name="Burger G."/>
            <person name="Gray M.W."/>
            <person name="Holland P.W.H."/>
            <person name="King N."/>
            <person name="Lang F.B.F."/>
            <person name="Roger A.J."/>
            <person name="Ruiz-Trillo I."/>
            <person name="Lander E."/>
            <person name="Nusbaum C."/>
        </authorList>
    </citation>
    <scope>NUCLEOTIDE SEQUENCE [LARGE SCALE GENOMIC DNA]</scope>
    <source>
        <strain evidence="2 3">ATCC 50062</strain>
    </source>
</reference>
<feature type="transmembrane region" description="Helical" evidence="1">
    <location>
        <begin position="20"/>
        <end position="44"/>
    </location>
</feature>
<gene>
    <name evidence="2" type="ORF">AMSG_04292</name>
</gene>
<keyword evidence="3" id="KW-1185">Reference proteome</keyword>
<name>A0A0L0D7N2_THETB</name>
<dbReference type="EMBL" id="GL349449">
    <property type="protein sequence ID" value="KNC48061.1"/>
    <property type="molecule type" value="Genomic_DNA"/>
</dbReference>
<keyword evidence="1" id="KW-0472">Membrane</keyword>
<dbReference type="GeneID" id="25563844"/>
<accession>A0A0L0D7N2</accession>
<dbReference type="RefSeq" id="XP_013759076.1">
    <property type="nucleotide sequence ID" value="XM_013903622.1"/>
</dbReference>
<evidence type="ECO:0000256" key="1">
    <source>
        <dbReference type="SAM" id="Phobius"/>
    </source>
</evidence>
<protein>
    <submittedName>
        <fullName evidence="2">Uncharacterized protein</fullName>
    </submittedName>
</protein>
<evidence type="ECO:0000313" key="2">
    <source>
        <dbReference type="EMBL" id="KNC48061.1"/>
    </source>
</evidence>
<dbReference type="AlphaFoldDB" id="A0A0L0D7N2"/>
<keyword evidence="1" id="KW-0812">Transmembrane</keyword>
<keyword evidence="1" id="KW-1133">Transmembrane helix</keyword>
<organism evidence="2 3">
    <name type="scientific">Thecamonas trahens ATCC 50062</name>
    <dbReference type="NCBI Taxonomy" id="461836"/>
    <lineage>
        <taxon>Eukaryota</taxon>
        <taxon>Apusozoa</taxon>
        <taxon>Apusomonadida</taxon>
        <taxon>Apusomonadidae</taxon>
        <taxon>Thecamonas</taxon>
    </lineage>
</organism>